<name>A0A077NR81_XENBV</name>
<dbReference type="AlphaFoldDB" id="A0A077NR81"/>
<gene>
    <name evidence="1" type="ORF">XBFM1_1910089</name>
</gene>
<dbReference type="HOGENOM" id="CLU_1000628_0_0_6"/>
<sequence>MNEVSFYKDENLSYIFNYKFIPFEENGKDTGFMIRTIELYKLAKMKDSIKKLTEITGFNFDNLIPTVEEIKLLIKRGRSVVSSYSKFPEQKEAELNSMVDILNNAQNGKISKPTGYHLSTRVWITDMHQSVESKKDSIKREKGKLEKINGLYGLLHPVIEWLFHEKTTGLKKELLEFLPRETVYLNALLSEMDWGYSQPCKLIISAMDKLEHCINEVINNCSTPRDKYKSYNTPIYKIDYYKYYYRKESHHLKYVLTANEYVDAMVNAKNRIQDKLKYM</sequence>
<protein>
    <submittedName>
        <fullName evidence="1">Uncharacterized protein</fullName>
    </submittedName>
</protein>
<reference evidence="1" key="1">
    <citation type="submission" date="2013-07" db="EMBL/GenBank/DDBJ databases">
        <title>Sub-species coevolution in mutualistic symbiosis.</title>
        <authorList>
            <person name="Murfin K."/>
            <person name="Klassen J."/>
            <person name="Lee M."/>
            <person name="Forst S."/>
            <person name="Stock P."/>
            <person name="Goodrich-Blair H."/>
        </authorList>
    </citation>
    <scope>NUCLEOTIDE SEQUENCE [LARGE SCALE GENOMIC DNA]</scope>
    <source>
        <strain evidence="1">Feltiae Moldova</strain>
    </source>
</reference>
<proteinExistence type="predicted"/>
<accession>A0A077NR81</accession>
<dbReference type="EMBL" id="CBSV010000103">
    <property type="protein sequence ID" value="CDH00933.1"/>
    <property type="molecule type" value="Genomic_DNA"/>
</dbReference>
<evidence type="ECO:0000313" key="2">
    <source>
        <dbReference type="Proteomes" id="UP000028487"/>
    </source>
</evidence>
<dbReference type="RefSeq" id="WP_038223694.1">
    <property type="nucleotide sequence ID" value="NZ_CAWLWD010000164.1"/>
</dbReference>
<dbReference type="Proteomes" id="UP000028487">
    <property type="component" value="Unassembled WGS sequence"/>
</dbReference>
<evidence type="ECO:0000313" key="1">
    <source>
        <dbReference type="EMBL" id="CDH00933.1"/>
    </source>
</evidence>
<comment type="caution">
    <text evidence="1">The sequence shown here is derived from an EMBL/GenBank/DDBJ whole genome shotgun (WGS) entry which is preliminary data.</text>
</comment>
<organism evidence="1 2">
    <name type="scientific">Xenorhabdus bovienii str. feltiae Moldova</name>
    <dbReference type="NCBI Taxonomy" id="1398200"/>
    <lineage>
        <taxon>Bacteria</taxon>
        <taxon>Pseudomonadati</taxon>
        <taxon>Pseudomonadota</taxon>
        <taxon>Gammaproteobacteria</taxon>
        <taxon>Enterobacterales</taxon>
        <taxon>Morganellaceae</taxon>
        <taxon>Xenorhabdus</taxon>
    </lineage>
</organism>